<evidence type="ECO:0000256" key="4">
    <source>
        <dbReference type="ARBA" id="ARBA00022505"/>
    </source>
</evidence>
<dbReference type="SUPFAM" id="SSF161098">
    <property type="entry name" value="MetI-like"/>
    <property type="match status" value="1"/>
</dbReference>
<dbReference type="HOGENOM" id="CLU_016047_14_1_0"/>
<dbReference type="AlphaFoldDB" id="D1CBR2"/>
<dbReference type="PANTHER" id="PTHR30406">
    <property type="entry name" value="SULFATE TRANSPORT SYSTEM PERMEASE PROTEIN"/>
    <property type="match status" value="1"/>
</dbReference>
<evidence type="ECO:0000256" key="11">
    <source>
        <dbReference type="RuleBase" id="RU365097"/>
    </source>
</evidence>
<sequence length="287" mass="30985">MQTQLNETSTSEVACTPSTDRRSWYPRHLALIIASAPMMLFLVIPMIALVAQAPLEEVIAYLTDQQVSMAIALSAYTTITTTCVTVALGTPLAYLMARYRFRGKKMLDTLIDLPLVLPPSAAGIALLLTFGRHGILGERLADLGLQIPFTPLAVVLAQTFVSAPFYIRATMNGIASVDSSLEEAGMVDGAGSLRLFWSITFPMARVAMISGAIMTWARALGEFGATIIFAGNFPGRTQTIPIAIYLGFNIDLESAVVLSAILLCVSFGVIMIVKWALKQSVTRAEIY</sequence>
<evidence type="ECO:0000313" key="13">
    <source>
        <dbReference type="EMBL" id="ACZ42227.1"/>
    </source>
</evidence>
<protein>
    <recommendedName>
        <fullName evidence="11">Molybdenum transport system permease</fullName>
    </recommendedName>
</protein>
<comment type="similarity">
    <text evidence="11">Belongs to the binding-protein-dependent transport system permease family. CysTW subfamily.</text>
</comment>
<evidence type="ECO:0000256" key="10">
    <source>
        <dbReference type="RuleBase" id="RU363032"/>
    </source>
</evidence>
<dbReference type="InterPro" id="IPR000515">
    <property type="entry name" value="MetI-like"/>
</dbReference>
<dbReference type="InterPro" id="IPR006469">
    <property type="entry name" value="NifC_ABC_porter"/>
</dbReference>
<feature type="transmembrane region" description="Helical" evidence="10">
    <location>
        <begin position="255"/>
        <end position="277"/>
    </location>
</feature>
<keyword evidence="3 10" id="KW-0813">Transport</keyword>
<organism evidence="13 14">
    <name type="scientific">Thermobaculum terrenum (strain ATCC BAA-798 / CCMEE 7001 / YNP1)</name>
    <dbReference type="NCBI Taxonomy" id="525904"/>
    <lineage>
        <taxon>Bacteria</taxon>
        <taxon>Bacillati</taxon>
        <taxon>Chloroflexota</taxon>
        <taxon>Chloroflexia</taxon>
        <taxon>Candidatus Thermobaculales</taxon>
        <taxon>Candidatus Thermobaculaceae</taxon>
        <taxon>Thermobaculum</taxon>
    </lineage>
</organism>
<dbReference type="OrthoDB" id="9795403at2"/>
<dbReference type="Gene3D" id="1.10.3720.10">
    <property type="entry name" value="MetI-like"/>
    <property type="match status" value="1"/>
</dbReference>
<proteinExistence type="inferred from homology"/>
<feature type="domain" description="ABC transmembrane type-1" evidence="12">
    <location>
        <begin position="71"/>
        <end position="273"/>
    </location>
</feature>
<dbReference type="Proteomes" id="UP000000323">
    <property type="component" value="Chromosome 1"/>
</dbReference>
<evidence type="ECO:0000259" key="12">
    <source>
        <dbReference type="PROSITE" id="PS50928"/>
    </source>
</evidence>
<dbReference type="NCBIfam" id="TIGR01581">
    <property type="entry name" value="Mo_ABC_porter"/>
    <property type="match status" value="1"/>
</dbReference>
<comment type="subcellular location">
    <subcellularLocation>
        <location evidence="10">Cell membrane</location>
        <topology evidence="10">Multi-pass membrane protein</topology>
    </subcellularLocation>
    <subcellularLocation>
        <location evidence="1">Membrane</location>
        <topology evidence="1">Multi-pass membrane protein</topology>
    </subcellularLocation>
</comment>
<keyword evidence="8 10" id="KW-0472">Membrane</keyword>
<evidence type="ECO:0000256" key="6">
    <source>
        <dbReference type="ARBA" id="ARBA00022989"/>
    </source>
</evidence>
<keyword evidence="6 10" id="KW-1133">Transmembrane helix</keyword>
<keyword evidence="11" id="KW-1003">Cell membrane</keyword>
<dbReference type="InterPro" id="IPR035906">
    <property type="entry name" value="MetI-like_sf"/>
</dbReference>
<accession>D1CBR2</accession>
<dbReference type="Pfam" id="PF00528">
    <property type="entry name" value="BPD_transp_1"/>
    <property type="match status" value="1"/>
</dbReference>
<evidence type="ECO:0000256" key="9">
    <source>
        <dbReference type="ARBA" id="ARBA00025323"/>
    </source>
</evidence>
<comment type="function">
    <text evidence="11">Part of the binding-protein-dependent transport system for molybdenum; probably responsible for the translocation of the substrate across the membrane.</text>
</comment>
<feature type="transmembrane region" description="Helical" evidence="10">
    <location>
        <begin position="143"/>
        <end position="167"/>
    </location>
</feature>
<evidence type="ECO:0000256" key="5">
    <source>
        <dbReference type="ARBA" id="ARBA00022692"/>
    </source>
</evidence>
<dbReference type="KEGG" id="ttr:Tter_1320"/>
<dbReference type="EMBL" id="CP001825">
    <property type="protein sequence ID" value="ACZ42227.1"/>
    <property type="molecule type" value="Genomic_DNA"/>
</dbReference>
<name>D1CBR2_THET1</name>
<dbReference type="InterPro" id="IPR005667">
    <property type="entry name" value="Sulph_transpt2"/>
</dbReference>
<evidence type="ECO:0000256" key="1">
    <source>
        <dbReference type="ARBA" id="ARBA00004141"/>
    </source>
</evidence>
<dbReference type="eggNOG" id="COG0555">
    <property type="taxonomic scope" value="Bacteria"/>
</dbReference>
<dbReference type="GO" id="GO:0005886">
    <property type="term" value="C:plasma membrane"/>
    <property type="evidence" value="ECO:0007669"/>
    <property type="project" value="UniProtKB-SubCell"/>
</dbReference>
<feature type="transmembrane region" description="Helical" evidence="10">
    <location>
        <begin position="29"/>
        <end position="51"/>
    </location>
</feature>
<feature type="transmembrane region" description="Helical" evidence="10">
    <location>
        <begin position="71"/>
        <end position="97"/>
    </location>
</feature>
<dbReference type="CDD" id="cd06261">
    <property type="entry name" value="TM_PBP2"/>
    <property type="match status" value="1"/>
</dbReference>
<feature type="transmembrane region" description="Helical" evidence="10">
    <location>
        <begin position="109"/>
        <end position="131"/>
    </location>
</feature>
<keyword evidence="14" id="KW-1185">Reference proteome</keyword>
<evidence type="ECO:0000256" key="8">
    <source>
        <dbReference type="ARBA" id="ARBA00023136"/>
    </source>
</evidence>
<keyword evidence="7" id="KW-0764">Sulfate transport</keyword>
<keyword evidence="5 10" id="KW-0812">Transmembrane</keyword>
<dbReference type="GO" id="GO:0015419">
    <property type="term" value="F:ABC-type sulfate transporter activity"/>
    <property type="evidence" value="ECO:0007669"/>
    <property type="project" value="InterPro"/>
</dbReference>
<gene>
    <name evidence="13" type="ordered locus">Tter_1320</name>
</gene>
<feature type="transmembrane region" description="Helical" evidence="10">
    <location>
        <begin position="195"/>
        <end position="217"/>
    </location>
</feature>
<keyword evidence="4 11" id="KW-0500">Molybdenum</keyword>
<evidence type="ECO:0000256" key="3">
    <source>
        <dbReference type="ARBA" id="ARBA00022448"/>
    </source>
</evidence>
<evidence type="ECO:0000313" key="14">
    <source>
        <dbReference type="Proteomes" id="UP000000323"/>
    </source>
</evidence>
<dbReference type="NCBIfam" id="TIGR02141">
    <property type="entry name" value="modB_ABC"/>
    <property type="match status" value="1"/>
</dbReference>
<dbReference type="STRING" id="525904.Tter_1320"/>
<reference evidence="14" key="1">
    <citation type="journal article" date="2010" name="Stand. Genomic Sci.">
        <title>Complete genome sequence of 'Thermobaculum terrenum' type strain (YNP1).</title>
        <authorList>
            <person name="Kiss H."/>
            <person name="Cleland D."/>
            <person name="Lapidus A."/>
            <person name="Lucas S."/>
            <person name="Glavina Del Rio T."/>
            <person name="Nolan M."/>
            <person name="Tice H."/>
            <person name="Han C."/>
            <person name="Goodwin L."/>
            <person name="Pitluck S."/>
            <person name="Liolios K."/>
            <person name="Ivanova N."/>
            <person name="Mavromatis K."/>
            <person name="Ovchinnikova G."/>
            <person name="Pati A."/>
            <person name="Chen A."/>
            <person name="Palaniappan K."/>
            <person name="Land M."/>
            <person name="Hauser L."/>
            <person name="Chang Y."/>
            <person name="Jeffries C."/>
            <person name="Lu M."/>
            <person name="Brettin T."/>
            <person name="Detter J."/>
            <person name="Goker M."/>
            <person name="Tindall B."/>
            <person name="Beck B."/>
            <person name="McDermott T."/>
            <person name="Woyke T."/>
            <person name="Bristow J."/>
            <person name="Eisen J."/>
            <person name="Markowitz V."/>
            <person name="Hugenholtz P."/>
            <person name="Kyrpides N."/>
            <person name="Klenk H."/>
            <person name="Cheng J."/>
        </authorList>
    </citation>
    <scope>NUCLEOTIDE SEQUENCE [LARGE SCALE GENOMIC DNA]</scope>
    <source>
        <strain evidence="14">ATCC BAA-798 / YNP1</strain>
    </source>
</reference>
<dbReference type="PROSITE" id="PS50928">
    <property type="entry name" value="ABC_TM1"/>
    <property type="match status" value="1"/>
</dbReference>
<dbReference type="GO" id="GO:0015098">
    <property type="term" value="F:molybdate ion transmembrane transporter activity"/>
    <property type="evidence" value="ECO:0007669"/>
    <property type="project" value="UniProtKB-UniRule"/>
</dbReference>
<dbReference type="PANTHER" id="PTHR30406:SF8">
    <property type="entry name" value="SULFATE TRANSPORT SYSTEM PERMEASE PROTEIN CYST"/>
    <property type="match status" value="1"/>
</dbReference>
<dbReference type="InterPro" id="IPR011867">
    <property type="entry name" value="ModB_ABC"/>
</dbReference>
<comment type="subunit">
    <text evidence="2">The complex is composed of two ATP-binding proteins (CysA), two transmembrane proteins (CysT and CysW) and a solute-binding protein (CysP).</text>
</comment>
<evidence type="ECO:0000256" key="7">
    <source>
        <dbReference type="ARBA" id="ARBA00023032"/>
    </source>
</evidence>
<comment type="function">
    <text evidence="9">Part of the ABC transporter complex CysAWTP (TC 3.A.1.6.1) involved in sulfate/thiosulfate import. Probably responsible for the translocation of the substrate across the membrane.</text>
</comment>
<evidence type="ECO:0000256" key="2">
    <source>
        <dbReference type="ARBA" id="ARBA00011779"/>
    </source>
</evidence>